<feature type="domain" description="EF-hand" evidence="5">
    <location>
        <begin position="362"/>
        <end position="397"/>
    </location>
</feature>
<comment type="caution">
    <text evidence="6">The sequence shown here is derived from an EMBL/GenBank/DDBJ whole genome shotgun (WGS) entry which is preliminary data.</text>
</comment>
<gene>
    <name evidence="6" type="ORF">SO694_00040224</name>
</gene>
<dbReference type="InterPro" id="IPR051581">
    <property type="entry name" value="Ca-bind"/>
</dbReference>
<evidence type="ECO:0000259" key="5">
    <source>
        <dbReference type="PROSITE" id="PS50222"/>
    </source>
</evidence>
<dbReference type="InterPro" id="IPR018247">
    <property type="entry name" value="EF_Hand_1_Ca_BS"/>
</dbReference>
<evidence type="ECO:0000256" key="4">
    <source>
        <dbReference type="SAM" id="MobiDB-lite"/>
    </source>
</evidence>
<dbReference type="EMBL" id="JBBJCI010000087">
    <property type="protein sequence ID" value="KAK7248715.1"/>
    <property type="molecule type" value="Genomic_DNA"/>
</dbReference>
<sequence length="452" mass="50439">MGAGASSKYQNPEYVAFMASWGSLEKLQALWSELDVNGNNMVSLAELDKLIVDDIEKKGGARFAGMDNKPALLRTYYATCSGGYEDDYIEKHEFRAMLRNLFFFTKLWTIFQEVDSSEKYKDRRITLPEFQRFCASNDLGVTATADQAADMFRDADVNDGGMLLFDEFCKFVADQLVPMSKHDAEYAAMEQPTTELGGDEACESCLVVPVNKTRRGKHGSKNKRRDKRFGASKSKLKREAKRFAKCTADFAEMQLNKKSLARAWAALDYNGNGMVSLAEIDKWVLEHWPVLNSKPALLNAYQDACAGGSDAFVQRDEFRGLLGHLVAYARVWDLFYEFDSSGDRRLDLAEFARGCASLGIELSAKELIKEFDRIDENDGGLILFKEFARFAKTKTLSSGVPAELAAVASATELEAMGWSRLSAYCANLGLDDRGKTADLANRLFTALFPKDP</sequence>
<accession>A0ABR1G5X4</accession>
<keyword evidence="7" id="KW-1185">Reference proteome</keyword>
<dbReference type="SUPFAM" id="SSF47473">
    <property type="entry name" value="EF-hand"/>
    <property type="match status" value="3"/>
</dbReference>
<evidence type="ECO:0000313" key="7">
    <source>
        <dbReference type="Proteomes" id="UP001363151"/>
    </source>
</evidence>
<dbReference type="SMART" id="SM00054">
    <property type="entry name" value="EFh"/>
    <property type="match status" value="5"/>
</dbReference>
<proteinExistence type="predicted"/>
<dbReference type="Pfam" id="PF13499">
    <property type="entry name" value="EF-hand_7"/>
    <property type="match status" value="1"/>
</dbReference>
<keyword evidence="1" id="KW-0479">Metal-binding</keyword>
<evidence type="ECO:0000256" key="1">
    <source>
        <dbReference type="ARBA" id="ARBA00022723"/>
    </source>
</evidence>
<feature type="region of interest" description="Disordered" evidence="4">
    <location>
        <begin position="214"/>
        <end position="235"/>
    </location>
</feature>
<protein>
    <recommendedName>
        <fullName evidence="5">EF-hand domain-containing protein</fullName>
    </recommendedName>
</protein>
<dbReference type="PROSITE" id="PS00018">
    <property type="entry name" value="EF_HAND_1"/>
    <property type="match status" value="3"/>
</dbReference>
<feature type="domain" description="EF-hand" evidence="5">
    <location>
        <begin position="326"/>
        <end position="361"/>
    </location>
</feature>
<evidence type="ECO:0000313" key="6">
    <source>
        <dbReference type="EMBL" id="KAK7248715.1"/>
    </source>
</evidence>
<dbReference type="InterPro" id="IPR011992">
    <property type="entry name" value="EF-hand-dom_pair"/>
</dbReference>
<name>A0ABR1G5X4_AURAN</name>
<evidence type="ECO:0000256" key="3">
    <source>
        <dbReference type="ARBA" id="ARBA00022837"/>
    </source>
</evidence>
<dbReference type="Gene3D" id="1.10.238.10">
    <property type="entry name" value="EF-hand"/>
    <property type="match status" value="3"/>
</dbReference>
<feature type="domain" description="EF-hand" evidence="5">
    <location>
        <begin position="22"/>
        <end position="57"/>
    </location>
</feature>
<organism evidence="6 7">
    <name type="scientific">Aureococcus anophagefferens</name>
    <name type="common">Harmful bloom alga</name>
    <dbReference type="NCBI Taxonomy" id="44056"/>
    <lineage>
        <taxon>Eukaryota</taxon>
        <taxon>Sar</taxon>
        <taxon>Stramenopiles</taxon>
        <taxon>Ochrophyta</taxon>
        <taxon>Pelagophyceae</taxon>
        <taxon>Pelagomonadales</taxon>
        <taxon>Pelagomonadaceae</taxon>
        <taxon>Aureococcus</taxon>
    </lineage>
</organism>
<feature type="compositionally biased region" description="Basic residues" evidence="4">
    <location>
        <begin position="214"/>
        <end position="227"/>
    </location>
</feature>
<keyword evidence="2" id="KW-0677">Repeat</keyword>
<dbReference type="PANTHER" id="PTHR34524:SF6">
    <property type="entry name" value="CALCYPHOSINE LIKE"/>
    <property type="match status" value="1"/>
</dbReference>
<dbReference type="InterPro" id="IPR002048">
    <property type="entry name" value="EF_hand_dom"/>
</dbReference>
<dbReference type="PANTHER" id="PTHR34524">
    <property type="entry name" value="CALCYPHOSIN"/>
    <property type="match status" value="1"/>
</dbReference>
<dbReference type="Proteomes" id="UP001363151">
    <property type="component" value="Unassembled WGS sequence"/>
</dbReference>
<dbReference type="PROSITE" id="PS50222">
    <property type="entry name" value="EF_HAND_2"/>
    <property type="match status" value="4"/>
</dbReference>
<keyword evidence="3" id="KW-0106">Calcium</keyword>
<feature type="domain" description="EF-hand" evidence="5">
    <location>
        <begin position="143"/>
        <end position="178"/>
    </location>
</feature>
<reference evidence="6 7" key="1">
    <citation type="submission" date="2024-03" db="EMBL/GenBank/DDBJ databases">
        <title>Aureococcus anophagefferens CCMP1851 and Kratosvirus quantuckense: Draft genome of a second virus-susceptible host strain in the model system.</title>
        <authorList>
            <person name="Chase E."/>
            <person name="Truchon A.R."/>
            <person name="Schepens W."/>
            <person name="Wilhelm S.W."/>
        </authorList>
    </citation>
    <scope>NUCLEOTIDE SEQUENCE [LARGE SCALE GENOMIC DNA]</scope>
    <source>
        <strain evidence="6 7">CCMP1851</strain>
    </source>
</reference>
<evidence type="ECO:0000256" key="2">
    <source>
        <dbReference type="ARBA" id="ARBA00022737"/>
    </source>
</evidence>